<protein>
    <submittedName>
        <fullName evidence="1">Uncharacterized protein</fullName>
    </submittedName>
</protein>
<evidence type="ECO:0000313" key="1">
    <source>
        <dbReference type="EMBL" id="SUT91418.1"/>
    </source>
</evidence>
<dbReference type="EMBL" id="UFRQ01000003">
    <property type="protein sequence ID" value="SUT91418.1"/>
    <property type="molecule type" value="Genomic_DNA"/>
</dbReference>
<dbReference type="AlphaFoldDB" id="A0A380TUG9"/>
<sequence>MAVIYLLLALLLLSMIAKVWGLVYFLALVSG</sequence>
<reference evidence="1 2" key="1">
    <citation type="submission" date="2018-06" db="EMBL/GenBank/DDBJ databases">
        <authorList>
            <consortium name="Pathogen Informatics"/>
            <person name="Doyle S."/>
        </authorList>
    </citation>
    <scope>NUCLEOTIDE SEQUENCE [LARGE SCALE GENOMIC DNA]</scope>
    <source>
        <strain evidence="1 2">NCTC10801</strain>
    </source>
</reference>
<gene>
    <name evidence="1" type="ORF">NCTC10801_01455</name>
</gene>
<evidence type="ECO:0000313" key="2">
    <source>
        <dbReference type="Proteomes" id="UP000254649"/>
    </source>
</evidence>
<accession>A0A380TUG9</accession>
<proteinExistence type="predicted"/>
<name>A0A380TUG9_9PAST</name>
<keyword evidence="2" id="KW-1185">Reference proteome</keyword>
<organism evidence="1 2">
    <name type="scientific">[Actinobacillus] rossii</name>
    <dbReference type="NCBI Taxonomy" id="123820"/>
    <lineage>
        <taxon>Bacteria</taxon>
        <taxon>Pseudomonadati</taxon>
        <taxon>Pseudomonadota</taxon>
        <taxon>Gammaproteobacteria</taxon>
        <taxon>Pasteurellales</taxon>
        <taxon>Pasteurellaceae</taxon>
    </lineage>
</organism>
<dbReference type="Proteomes" id="UP000254649">
    <property type="component" value="Unassembled WGS sequence"/>
</dbReference>